<sequence length="1492" mass="171424">MDILSSELQATCSSLGTWDGKKYLKEPDALECIKDLIRYLRRDDGDHEIRRTLGSIGVFSSDIIYILREFPDDEDLFDACLRLSVSLTSPELILFREELPEEKKTRNYYLELTNYRTHYKESLRDLPLWTVLGNKLLKLLRSPQRSEDQDLLFERILIFIRNVLQTPDKLPHVHDEIIWALHKAGIADLILFIASSDDQITYCLHVLEIISLIFRDQEPESLIKATLENKSEKEAHAQALIEATKKEVISNKSKVKPSRHSRFGGTFVIKNVSSISGDSLIYHKSIQKTKNMSFDEEKRPKRKSTKFIADASKYKSSSPTSSISVKLFLKEFCIEFLNAAYNVLMQTVRDLLNREKAQQNDDSYYLWALRFFMKFNRLYKFRPELVSETLNKGIFHYVHQLIEHFKEFMSHEKKNPPKFKIWSKRLHLGIIAYQELLCYLVSMQNSKDPAIKKSGEILTHSVFYESEYRDLCLSLLLIYSSERMSLNYLTDLVETTHVYIKIIEHMCKSKKVIIKTKKKKVKTGKKSKSSHSNGRDKNLSVPKRIELWTEMNSEVAELIIGSKDNLPTEIPVLFDPISDASMDQQRKKAIYLIQKNILEKNPGTAISILRASRDIWPENDIFGSTDVEPEDEVIILKDILITEIDDVSLESSEGLNNGNDDALEETEVANEEDEMEENEVEQVRFSESELNFKDFMREFINKNVCLPYSVLLSNFKNNSSHTNHCVLKMFHRIAFDHKMSAMLFHISIFESFRRIWREYEECLICEKENGIGVDKTLKEIVRFAKYIFKQFTSAAVNNSKIYMELCFWKTVREAIEVIEGYGTQTDTEKVKASYWSEEDEETLIRVFQQFKSMEDKPDDILDSITMFFSESGKSRRQVARKLKNLGLIQNTKEITRKPIVNRHNEWSEEDMDDLRELFIEFEDAIDPIARIKERLKGKKSKPKIISKILELELCKDPEKLKKHTKSRSRNRRESLDSDSLGSSSSDEDPDEICLSLSEWESRFKDNLVRLVDEGFTEHLNWIADCLMEEADDKDEDDDEDESVPVIAMNESQGKALESPDFQSFLRDLNFLSPNTILQEKYWRIKGRPKSLQSRASLIKEGIQTEFQNYSTLIPIFKKIKQPKTKKTWHPMKRGEIDEEAMERINNLFKTKNSVPGDASNTENKSPKAVKKQGNKSNASVNESTRFEDSSSDSDDSSNAVGRAEKLKTKKKINIRQSRRNSSSRNNSSSDEEKKTNQRSPKRKPDSDSGSSSDDEEKHTSQRSSIKRKPDSVSGSSSDGEEGNISQRSSTRKPDFDSGSSSDGEEKKTSQRPSKRKPDSDSGSSSDDKEKKSSQRSSKRKPDSNSGSSSDGEEGTISQRSSTTRKPDSDSESSFDDREGNTSQRSSTKRNPNLDSGSSSDGEGRTISQRSSTKRKSNPDSGSSSDEKKERTKPPHKRIKSKTTLSIDASSSDSENDPIEKKTDQKSFSDEEEHITVSSHHKKRTMLLSDESD</sequence>
<proteinExistence type="inferred from homology"/>
<dbReference type="GO" id="GO:0006281">
    <property type="term" value="P:DNA repair"/>
    <property type="evidence" value="ECO:0007669"/>
    <property type="project" value="TreeGrafter"/>
</dbReference>
<feature type="region of interest" description="Disordered" evidence="5">
    <location>
        <begin position="517"/>
        <end position="538"/>
    </location>
</feature>
<feature type="compositionally biased region" description="Basic and acidic residues" evidence="5">
    <location>
        <begin position="1364"/>
        <end position="1379"/>
    </location>
</feature>
<feature type="compositionally biased region" description="Polar residues" evidence="5">
    <location>
        <begin position="1149"/>
        <end position="1163"/>
    </location>
</feature>
<feature type="domain" description="Timeless N-terminal" evidence="6">
    <location>
        <begin position="22"/>
        <end position="269"/>
    </location>
</feature>
<accession>A0A0K2T6M2</accession>
<dbReference type="InterPro" id="IPR007725">
    <property type="entry name" value="TIMELESS_C"/>
</dbReference>
<dbReference type="GO" id="GO:0031298">
    <property type="term" value="C:replication fork protection complex"/>
    <property type="evidence" value="ECO:0007669"/>
    <property type="project" value="TreeGrafter"/>
</dbReference>
<evidence type="ECO:0000259" key="7">
    <source>
        <dbReference type="Pfam" id="PF05029"/>
    </source>
</evidence>
<dbReference type="OrthoDB" id="310853at2759"/>
<feature type="region of interest" description="Disordered" evidence="5">
    <location>
        <begin position="1149"/>
        <end position="1492"/>
    </location>
</feature>
<feature type="compositionally biased region" description="Low complexity" evidence="5">
    <location>
        <begin position="1219"/>
        <end position="1228"/>
    </location>
</feature>
<organism evidence="8">
    <name type="scientific">Lepeophtheirus salmonis</name>
    <name type="common">Salmon louse</name>
    <name type="synonym">Caligus salmonis</name>
    <dbReference type="NCBI Taxonomy" id="72036"/>
    <lineage>
        <taxon>Eukaryota</taxon>
        <taxon>Metazoa</taxon>
        <taxon>Ecdysozoa</taxon>
        <taxon>Arthropoda</taxon>
        <taxon>Crustacea</taxon>
        <taxon>Multicrustacea</taxon>
        <taxon>Hexanauplia</taxon>
        <taxon>Copepoda</taxon>
        <taxon>Siphonostomatoida</taxon>
        <taxon>Caligidae</taxon>
        <taxon>Lepeophtheirus</taxon>
    </lineage>
</organism>
<evidence type="ECO:0000259" key="6">
    <source>
        <dbReference type="Pfam" id="PF04821"/>
    </source>
</evidence>
<dbReference type="InterPro" id="IPR006906">
    <property type="entry name" value="Timeless_N"/>
</dbReference>
<feature type="compositionally biased region" description="Basic residues" evidence="5">
    <location>
        <begin position="960"/>
        <end position="970"/>
    </location>
</feature>
<dbReference type="Pfam" id="PF05029">
    <property type="entry name" value="TIMELESS_C"/>
    <property type="match status" value="1"/>
</dbReference>
<dbReference type="PANTHER" id="PTHR22940:SF4">
    <property type="entry name" value="PROTEIN TIMELESS HOMOLOG"/>
    <property type="match status" value="1"/>
</dbReference>
<dbReference type="GO" id="GO:0009649">
    <property type="term" value="P:entrainment of circadian clock"/>
    <property type="evidence" value="ECO:0007669"/>
    <property type="project" value="TreeGrafter"/>
</dbReference>
<dbReference type="InterPro" id="IPR044998">
    <property type="entry name" value="Timeless"/>
</dbReference>
<feature type="compositionally biased region" description="Polar residues" evidence="5">
    <location>
        <begin position="1174"/>
        <end position="1183"/>
    </location>
</feature>
<comment type="subcellular location">
    <subcellularLocation>
        <location evidence="1">Nucleus</location>
    </subcellularLocation>
</comment>
<name>A0A0K2T6M2_LEPSM</name>
<dbReference type="Pfam" id="PF04821">
    <property type="entry name" value="TIMELESS"/>
    <property type="match status" value="1"/>
</dbReference>
<evidence type="ECO:0000256" key="1">
    <source>
        <dbReference type="ARBA" id="ARBA00004123"/>
    </source>
</evidence>
<dbReference type="GO" id="GO:0000076">
    <property type="term" value="P:DNA replication checkpoint signaling"/>
    <property type="evidence" value="ECO:0007669"/>
    <property type="project" value="TreeGrafter"/>
</dbReference>
<keyword evidence="4" id="KW-0131">Cell cycle</keyword>
<dbReference type="GO" id="GO:0003677">
    <property type="term" value="F:DNA binding"/>
    <property type="evidence" value="ECO:0007669"/>
    <property type="project" value="TreeGrafter"/>
</dbReference>
<evidence type="ECO:0000256" key="5">
    <source>
        <dbReference type="SAM" id="MobiDB-lite"/>
    </source>
</evidence>
<feature type="compositionally biased region" description="Basic and acidic residues" evidence="5">
    <location>
        <begin position="1315"/>
        <end position="1332"/>
    </location>
</feature>
<dbReference type="GO" id="GO:0048511">
    <property type="term" value="P:rhythmic process"/>
    <property type="evidence" value="ECO:0007669"/>
    <property type="project" value="UniProtKB-KW"/>
</dbReference>
<feature type="region of interest" description="Disordered" evidence="5">
    <location>
        <begin position="960"/>
        <end position="989"/>
    </location>
</feature>
<feature type="domain" description="Timeless C-terminal" evidence="7">
    <location>
        <begin position="1009"/>
        <end position="1084"/>
    </location>
</feature>
<evidence type="ECO:0000256" key="2">
    <source>
        <dbReference type="ARBA" id="ARBA00008174"/>
    </source>
</evidence>
<reference evidence="8" key="1">
    <citation type="submission" date="2014-05" db="EMBL/GenBank/DDBJ databases">
        <authorList>
            <person name="Chronopoulou M."/>
        </authorList>
    </citation>
    <scope>NUCLEOTIDE SEQUENCE</scope>
    <source>
        <tissue evidence="8">Whole organism</tissue>
    </source>
</reference>
<dbReference type="PANTHER" id="PTHR22940">
    <property type="entry name" value="TIMEOUT/TIMELESS-2"/>
    <property type="match status" value="1"/>
</dbReference>
<protein>
    <submittedName>
        <fullName evidence="8">Protein timeless homolog [Anolis carolinensis]</fullName>
    </submittedName>
</protein>
<dbReference type="GO" id="GO:0043111">
    <property type="term" value="P:replication fork arrest"/>
    <property type="evidence" value="ECO:0007669"/>
    <property type="project" value="TreeGrafter"/>
</dbReference>
<feature type="compositionally biased region" description="Basic residues" evidence="5">
    <location>
        <begin position="1207"/>
        <end position="1218"/>
    </location>
</feature>
<evidence type="ECO:0000313" key="8">
    <source>
        <dbReference type="EMBL" id="CDW21435.1"/>
    </source>
</evidence>
<feature type="compositionally biased region" description="Polar residues" evidence="5">
    <location>
        <begin position="1441"/>
        <end position="1452"/>
    </location>
</feature>
<feature type="compositionally biased region" description="Basic residues" evidence="5">
    <location>
        <begin position="517"/>
        <end position="529"/>
    </location>
</feature>
<dbReference type="EMBL" id="HACA01004074">
    <property type="protein sequence ID" value="CDW21435.1"/>
    <property type="molecule type" value="Transcribed_RNA"/>
</dbReference>
<evidence type="ECO:0000256" key="4">
    <source>
        <dbReference type="ARBA" id="ARBA00023306"/>
    </source>
</evidence>
<feature type="compositionally biased region" description="Basic and acidic residues" evidence="5">
    <location>
        <begin position="1457"/>
        <end position="1468"/>
    </location>
</feature>
<dbReference type="Pfam" id="PF26019">
    <property type="entry name" value="HTH_TIMELESS"/>
    <property type="match status" value="1"/>
</dbReference>
<comment type="similarity">
    <text evidence="2">Belongs to the timeless family.</text>
</comment>
<keyword evidence="3" id="KW-0539">Nucleus</keyword>
<feature type="compositionally biased region" description="Polar residues" evidence="5">
    <location>
        <begin position="1380"/>
        <end position="1410"/>
    </location>
</feature>
<evidence type="ECO:0000256" key="3">
    <source>
        <dbReference type="ARBA" id="ARBA00023242"/>
    </source>
</evidence>